<dbReference type="SUPFAM" id="SSF53590">
    <property type="entry name" value="Nucleoside hydrolase"/>
    <property type="match status" value="1"/>
</dbReference>
<organism evidence="2 3">
    <name type="scientific">Piscinibacter aquaticus</name>
    <dbReference type="NCBI Taxonomy" id="392597"/>
    <lineage>
        <taxon>Bacteria</taxon>
        <taxon>Pseudomonadati</taxon>
        <taxon>Pseudomonadota</taxon>
        <taxon>Betaproteobacteria</taxon>
        <taxon>Burkholderiales</taxon>
        <taxon>Sphaerotilaceae</taxon>
        <taxon>Piscinibacter</taxon>
    </lineage>
</organism>
<dbReference type="Pfam" id="PF01156">
    <property type="entry name" value="IU_nuc_hydro"/>
    <property type="match status" value="1"/>
</dbReference>
<dbReference type="GO" id="GO:0016799">
    <property type="term" value="F:hydrolase activity, hydrolyzing N-glycosyl compounds"/>
    <property type="evidence" value="ECO:0007669"/>
    <property type="project" value="InterPro"/>
</dbReference>
<feature type="domain" description="Inosine/uridine-preferring nucleoside hydrolase" evidence="1">
    <location>
        <begin position="3"/>
        <end position="220"/>
    </location>
</feature>
<dbReference type="AlphaFoldDB" id="A0A5C6U0C6"/>
<dbReference type="EMBL" id="VOPW01000001">
    <property type="protein sequence ID" value="TXC66493.1"/>
    <property type="molecule type" value="Genomic_DNA"/>
</dbReference>
<dbReference type="Gene3D" id="3.90.245.10">
    <property type="entry name" value="Ribonucleoside hydrolase-like"/>
    <property type="match status" value="1"/>
</dbReference>
<comment type="caution">
    <text evidence="2">The sequence shown here is derived from an EMBL/GenBank/DDBJ whole genome shotgun (WGS) entry which is preliminary data.</text>
</comment>
<dbReference type="InterPro" id="IPR001910">
    <property type="entry name" value="Inosine/uridine_hydrolase_dom"/>
</dbReference>
<accession>A0A5C6U0C6</accession>
<evidence type="ECO:0000313" key="3">
    <source>
        <dbReference type="Proteomes" id="UP000321832"/>
    </source>
</evidence>
<sequence length="311" mass="34381">MRVVIDTDAANEIDDPFAIAWALLRPDRLKVEAFYATPYSFAHRRAQMAVQQHPQFDPPDIGMERSHAAIVEVFDKLGLDAKGRVHRGSTRYIAALDAPERSAATDHLIATAMAMPDDEPLYVVAIGCATNVANALLIEPRIAERIVVVWTSGYPSHAPQVNDSFNLEQDLLASQWLLDSGVPHVYLPGFHVGAQLRLSLPEMERWVRGRGAIGEHLFDLYTHNPLWPLLGIASFEAHSWVIWDLICIAGCSIRPGCQAPSCARRAWAPTGAGWPMRGGTRCARRTRCSGMRSSVRSSRRCPAIGDLGRQE</sequence>
<gene>
    <name evidence="2" type="ORF">FSC37_13490</name>
</gene>
<evidence type="ECO:0000313" key="2">
    <source>
        <dbReference type="EMBL" id="TXC66493.1"/>
    </source>
</evidence>
<name>A0A5C6U0C6_9BURK</name>
<proteinExistence type="predicted"/>
<dbReference type="Proteomes" id="UP000321832">
    <property type="component" value="Unassembled WGS sequence"/>
</dbReference>
<dbReference type="InterPro" id="IPR036452">
    <property type="entry name" value="Ribo_hydro-like"/>
</dbReference>
<protein>
    <submittedName>
        <fullName evidence="2">Nucleoside hydrolase</fullName>
    </submittedName>
</protein>
<keyword evidence="3" id="KW-1185">Reference proteome</keyword>
<keyword evidence="2" id="KW-0378">Hydrolase</keyword>
<evidence type="ECO:0000259" key="1">
    <source>
        <dbReference type="Pfam" id="PF01156"/>
    </source>
</evidence>
<reference evidence="2 3" key="1">
    <citation type="submission" date="2019-08" db="EMBL/GenBank/DDBJ databases">
        <authorList>
            <person name="Khan S.A."/>
            <person name="Jeon C.O."/>
            <person name="Jeong S.E."/>
        </authorList>
    </citation>
    <scope>NUCLEOTIDE SEQUENCE [LARGE SCALE GENOMIC DNA]</scope>
    <source>
        <strain evidence="3">IMCC1728</strain>
    </source>
</reference>